<dbReference type="Pfam" id="PF00005">
    <property type="entry name" value="ABC_tran"/>
    <property type="match status" value="1"/>
</dbReference>
<dbReference type="SMART" id="SM00382">
    <property type="entry name" value="AAA"/>
    <property type="match status" value="1"/>
</dbReference>
<keyword evidence="2" id="KW-0547">Nucleotide-binding</keyword>
<dbReference type="Gene3D" id="3.40.50.300">
    <property type="entry name" value="P-loop containing nucleotide triphosphate hydrolases"/>
    <property type="match status" value="1"/>
</dbReference>
<dbReference type="PANTHER" id="PTHR45772:SF7">
    <property type="entry name" value="AMINO ACID ABC TRANSPORTER ATP-BINDING PROTEIN"/>
    <property type="match status" value="1"/>
</dbReference>
<keyword evidence="1" id="KW-0813">Transport</keyword>
<dbReference type="GO" id="GO:0042941">
    <property type="term" value="P:D-alanine transmembrane transport"/>
    <property type="evidence" value="ECO:0007669"/>
    <property type="project" value="TreeGrafter"/>
</dbReference>
<dbReference type="GO" id="GO:1903805">
    <property type="term" value="P:L-valine import across plasma membrane"/>
    <property type="evidence" value="ECO:0007669"/>
    <property type="project" value="TreeGrafter"/>
</dbReference>
<dbReference type="InterPro" id="IPR032823">
    <property type="entry name" value="BCA_ABC_TP_C"/>
</dbReference>
<dbReference type="GO" id="GO:0005524">
    <property type="term" value="F:ATP binding"/>
    <property type="evidence" value="ECO:0007669"/>
    <property type="project" value="UniProtKB-KW"/>
</dbReference>
<dbReference type="FunFam" id="3.40.50.300:FF:000421">
    <property type="entry name" value="Branched-chain amino acid ABC transporter ATP-binding protein"/>
    <property type="match status" value="1"/>
</dbReference>
<dbReference type="EMBL" id="UOEK01000376">
    <property type="protein sequence ID" value="VAW06951.1"/>
    <property type="molecule type" value="Genomic_DNA"/>
</dbReference>
<sequence>MAMLEIKNLKKSFGGIQALGGVDFHVNEGEIVSVIGPNGAGKTSFFNVITGIFSPDEGDIIFEGESIAGLTPSTITHRGVARTFQNVRLFPNLTIIENVMVGRHCRTSQGVFGALFKTKAFIEEEQAIEDHARDVLAFFGSRLRGYRENQPAFALSYANRRRLEIARAMATEPRLLLLDEPTAGMNPKETIELTGLIGKLRDERGYTIVMIEHDMRVVGQVSDRVVVLDHGVKIAEGDYESVASNENVIEAYLGRPAEDGAHT</sequence>
<dbReference type="InterPro" id="IPR003439">
    <property type="entry name" value="ABC_transporter-like_ATP-bd"/>
</dbReference>
<gene>
    <name evidence="5" type="ORF">MNBD_ACTINO02-2401</name>
</gene>
<dbReference type="PROSITE" id="PS50893">
    <property type="entry name" value="ABC_TRANSPORTER_2"/>
    <property type="match status" value="1"/>
</dbReference>
<dbReference type="SUPFAM" id="SSF52540">
    <property type="entry name" value="P-loop containing nucleoside triphosphate hydrolases"/>
    <property type="match status" value="1"/>
</dbReference>
<protein>
    <submittedName>
        <fullName evidence="5">Branched-chain amino acid transport ATP-binding protein LivG (TC 3.A.1.4.1)</fullName>
    </submittedName>
</protein>
<dbReference type="CDD" id="cd03219">
    <property type="entry name" value="ABC_Mj1267_LivG_branched"/>
    <property type="match status" value="1"/>
</dbReference>
<dbReference type="GO" id="GO:0005304">
    <property type="term" value="F:L-valine transmembrane transporter activity"/>
    <property type="evidence" value="ECO:0007669"/>
    <property type="project" value="TreeGrafter"/>
</dbReference>
<dbReference type="GO" id="GO:0005886">
    <property type="term" value="C:plasma membrane"/>
    <property type="evidence" value="ECO:0007669"/>
    <property type="project" value="TreeGrafter"/>
</dbReference>
<dbReference type="InterPro" id="IPR051120">
    <property type="entry name" value="ABC_AA/LPS_Transport"/>
</dbReference>
<name>A0A3B0SL13_9ZZZZ</name>
<dbReference type="InterPro" id="IPR027417">
    <property type="entry name" value="P-loop_NTPase"/>
</dbReference>
<dbReference type="GO" id="GO:0015188">
    <property type="term" value="F:L-isoleucine transmembrane transporter activity"/>
    <property type="evidence" value="ECO:0007669"/>
    <property type="project" value="TreeGrafter"/>
</dbReference>
<evidence type="ECO:0000256" key="3">
    <source>
        <dbReference type="ARBA" id="ARBA00022840"/>
    </source>
</evidence>
<proteinExistence type="predicted"/>
<dbReference type="GO" id="GO:0015192">
    <property type="term" value="F:L-phenylalanine transmembrane transporter activity"/>
    <property type="evidence" value="ECO:0007669"/>
    <property type="project" value="TreeGrafter"/>
</dbReference>
<dbReference type="GO" id="GO:0016887">
    <property type="term" value="F:ATP hydrolysis activity"/>
    <property type="evidence" value="ECO:0007669"/>
    <property type="project" value="InterPro"/>
</dbReference>
<evidence type="ECO:0000313" key="5">
    <source>
        <dbReference type="EMBL" id="VAW06951.1"/>
    </source>
</evidence>
<reference evidence="5" key="1">
    <citation type="submission" date="2018-06" db="EMBL/GenBank/DDBJ databases">
        <authorList>
            <person name="Zhirakovskaya E."/>
        </authorList>
    </citation>
    <scope>NUCLEOTIDE SEQUENCE</scope>
</reference>
<feature type="domain" description="ABC transporter" evidence="4">
    <location>
        <begin position="4"/>
        <end position="255"/>
    </location>
</feature>
<evidence type="ECO:0000256" key="2">
    <source>
        <dbReference type="ARBA" id="ARBA00022741"/>
    </source>
</evidence>
<dbReference type="GO" id="GO:1903806">
    <property type="term" value="P:L-isoleucine import across plasma membrane"/>
    <property type="evidence" value="ECO:0007669"/>
    <property type="project" value="TreeGrafter"/>
</dbReference>
<keyword evidence="3 5" id="KW-0067">ATP-binding</keyword>
<dbReference type="PANTHER" id="PTHR45772">
    <property type="entry name" value="CONSERVED COMPONENT OF ABC TRANSPORTER FOR NATURAL AMINO ACIDS-RELATED"/>
    <property type="match status" value="1"/>
</dbReference>
<dbReference type="Pfam" id="PF12399">
    <property type="entry name" value="BCA_ABC_TP_C"/>
    <property type="match status" value="1"/>
</dbReference>
<dbReference type="InterPro" id="IPR003593">
    <property type="entry name" value="AAA+_ATPase"/>
</dbReference>
<dbReference type="GO" id="GO:0015808">
    <property type="term" value="P:L-alanine transport"/>
    <property type="evidence" value="ECO:0007669"/>
    <property type="project" value="TreeGrafter"/>
</dbReference>
<dbReference type="AlphaFoldDB" id="A0A3B0SL13"/>
<accession>A0A3B0SL13</accession>
<evidence type="ECO:0000256" key="1">
    <source>
        <dbReference type="ARBA" id="ARBA00022448"/>
    </source>
</evidence>
<evidence type="ECO:0000259" key="4">
    <source>
        <dbReference type="PROSITE" id="PS50893"/>
    </source>
</evidence>
<organism evidence="5">
    <name type="scientific">hydrothermal vent metagenome</name>
    <dbReference type="NCBI Taxonomy" id="652676"/>
    <lineage>
        <taxon>unclassified sequences</taxon>
        <taxon>metagenomes</taxon>
        <taxon>ecological metagenomes</taxon>
    </lineage>
</organism>